<sequence>MNDILFIYPNDDVYLPEGFHFSHNVCTRLYDDLVWILKDATIQRKFKVRIDFDLSNERPDSENVDIIEWLLEKGYKKEVDEIISKNLMSGLISDSCHFIYQALNSAKKIKLTVAISLLRKPFLENLLIIEQLLVDESDFLRRFESEANKFDPGKVKTERKKELIENCIDSIRPNSFLSSDFINELRWDKNNPNSLYAYSNIATHLVTTRNPSYKTEKNNLNLIFSGEHEWLSQLDYFYYFLPFILYYSTEVVDTYLLKNKMITKKKGIERKFLRIIGQMLLHEQHDERSEKGKTGLTSLSRKLKVKCKKCNKTNQLYKSDLFNLVNDDYVLCKFCLYDLLRETESLNQMMKKFVEF</sequence>
<keyword evidence="2" id="KW-1185">Reference proteome</keyword>
<dbReference type="EMBL" id="CP022957">
    <property type="protein sequence ID" value="ASV30621.1"/>
    <property type="molecule type" value="Genomic_DNA"/>
</dbReference>
<dbReference type="AlphaFoldDB" id="A0A223V5D7"/>
<accession>A0A223V5D7</accession>
<protein>
    <submittedName>
        <fullName evidence="1">Uncharacterized protein</fullName>
    </submittedName>
</protein>
<dbReference type="OrthoDB" id="2111564at2"/>
<reference evidence="1 2" key="1">
    <citation type="submission" date="2017-08" db="EMBL/GenBank/DDBJ databases">
        <title>The complete genome sequence of Maribacter sp. B1, isolated from deep-sea sediment.</title>
        <authorList>
            <person name="Wu Y.-H."/>
            <person name="Cheng H."/>
            <person name="Xu X.-W."/>
        </authorList>
    </citation>
    <scope>NUCLEOTIDE SEQUENCE [LARGE SCALE GENOMIC DNA]</scope>
    <source>
        <strain evidence="1 2">B1</strain>
    </source>
</reference>
<dbReference type="RefSeq" id="WP_094997239.1">
    <property type="nucleotide sequence ID" value="NZ_BMJL01000003.1"/>
</dbReference>
<evidence type="ECO:0000313" key="2">
    <source>
        <dbReference type="Proteomes" id="UP000215244"/>
    </source>
</evidence>
<evidence type="ECO:0000313" key="1">
    <source>
        <dbReference type="EMBL" id="ASV30621.1"/>
    </source>
</evidence>
<gene>
    <name evidence="1" type="ORF">CJ263_10585</name>
</gene>
<proteinExistence type="predicted"/>
<organism evidence="1 2">
    <name type="scientific">Maribacter cobaltidurans</name>
    <dbReference type="NCBI Taxonomy" id="1178778"/>
    <lineage>
        <taxon>Bacteria</taxon>
        <taxon>Pseudomonadati</taxon>
        <taxon>Bacteroidota</taxon>
        <taxon>Flavobacteriia</taxon>
        <taxon>Flavobacteriales</taxon>
        <taxon>Flavobacteriaceae</taxon>
        <taxon>Maribacter</taxon>
    </lineage>
</organism>
<name>A0A223V5D7_9FLAO</name>
<dbReference type="KEGG" id="marb:CJ263_10585"/>
<dbReference type="Proteomes" id="UP000215244">
    <property type="component" value="Chromosome"/>
</dbReference>